<accession>A0A1Q9C7X4</accession>
<organism evidence="3 4">
    <name type="scientific">Symbiodinium microadriaticum</name>
    <name type="common">Dinoflagellate</name>
    <name type="synonym">Zooxanthella microadriatica</name>
    <dbReference type="NCBI Taxonomy" id="2951"/>
    <lineage>
        <taxon>Eukaryota</taxon>
        <taxon>Sar</taxon>
        <taxon>Alveolata</taxon>
        <taxon>Dinophyceae</taxon>
        <taxon>Suessiales</taxon>
        <taxon>Symbiodiniaceae</taxon>
        <taxon>Symbiodinium</taxon>
    </lineage>
</organism>
<evidence type="ECO:0000256" key="1">
    <source>
        <dbReference type="ARBA" id="ARBA00008315"/>
    </source>
</evidence>
<dbReference type="PANTHER" id="PTHR30283:SF4">
    <property type="entry name" value="PEROXIDE STRESS RESISTANCE PROTEIN YAAA"/>
    <property type="match status" value="1"/>
</dbReference>
<evidence type="ECO:0000256" key="2">
    <source>
        <dbReference type="SAM" id="MobiDB-lite"/>
    </source>
</evidence>
<evidence type="ECO:0000313" key="4">
    <source>
        <dbReference type="Proteomes" id="UP000186817"/>
    </source>
</evidence>
<feature type="compositionally biased region" description="Basic and acidic residues" evidence="2">
    <location>
        <begin position="147"/>
        <end position="160"/>
    </location>
</feature>
<keyword evidence="4" id="KW-1185">Reference proteome</keyword>
<protein>
    <submittedName>
        <fullName evidence="3">Uncharacterized protein</fullName>
    </submittedName>
</protein>
<feature type="compositionally biased region" description="Basic and acidic residues" evidence="2">
    <location>
        <begin position="474"/>
        <end position="483"/>
    </location>
</feature>
<feature type="region of interest" description="Disordered" evidence="2">
    <location>
        <begin position="474"/>
        <end position="508"/>
    </location>
</feature>
<evidence type="ECO:0000313" key="3">
    <source>
        <dbReference type="EMBL" id="OLP79010.1"/>
    </source>
</evidence>
<comment type="similarity">
    <text evidence="1">Belongs to the CFAP97 family.</text>
</comment>
<gene>
    <name evidence="3" type="ORF">AK812_SmicGene40750</name>
</gene>
<dbReference type="AlphaFoldDB" id="A0A1Q9C7X4"/>
<dbReference type="GO" id="GO:0005829">
    <property type="term" value="C:cytosol"/>
    <property type="evidence" value="ECO:0007669"/>
    <property type="project" value="TreeGrafter"/>
</dbReference>
<sequence>MGHLRSTGVLGNADPLLDRLYLTEFWGDSITKQLSKDLKSISEGNKGGHCLLVKCTSDEYFQSVQSHNLPEGTTLVEIQFEQAPEDVVAKARCLFARFVVEKKICTPEGLKDFKSQEWSLDERRCTIQKVFYVWIGDERHRKQKKSKKDDKAKDKDKSDASGDMDGDESCSTTLPELVEFLHFTKPWVDRRNWKVLTHKAAGHAGMQAFSGNAVTDCPKLYPVVGYLAHCKDMCKELGVPENSDVHVGHLEGFLQGRTGIFQVSGRPPLEKPPTSLFEKWWLPEELFVAMSFRTMNCRTDTTHGNPAIGRREHMRLHLMHRERLQNMRSALDTRAPTPQPHLQLYGRDYVAKKRATTEAAFSDLKMIQSIAKIMTRDSKIEDRKGPVSLNADRRKQEIYDIMKGNHQLLRRIETCEPMLRTSDMVKADKFRKRYVINSSHTARMCGEYDDEIRRIRDEEKAKLEAMRRTTEFRREKYRREKGMSESMPNLPLVDESPEYDAPPDQGGQ</sequence>
<dbReference type="EMBL" id="LSRX01001535">
    <property type="protein sequence ID" value="OLP79010.1"/>
    <property type="molecule type" value="Genomic_DNA"/>
</dbReference>
<reference evidence="3 4" key="1">
    <citation type="submission" date="2016-02" db="EMBL/GenBank/DDBJ databases">
        <title>Genome analysis of coral dinoflagellate symbionts highlights evolutionary adaptations to a symbiotic lifestyle.</title>
        <authorList>
            <person name="Aranda M."/>
            <person name="Li Y."/>
            <person name="Liew Y.J."/>
            <person name="Baumgarten S."/>
            <person name="Simakov O."/>
            <person name="Wilson M."/>
            <person name="Piel J."/>
            <person name="Ashoor H."/>
            <person name="Bougouffa S."/>
            <person name="Bajic V.B."/>
            <person name="Ryu T."/>
            <person name="Ravasi T."/>
            <person name="Bayer T."/>
            <person name="Micklem G."/>
            <person name="Kim H."/>
            <person name="Bhak J."/>
            <person name="Lajeunesse T.C."/>
            <person name="Voolstra C.R."/>
        </authorList>
    </citation>
    <scope>NUCLEOTIDE SEQUENCE [LARGE SCALE GENOMIC DNA]</scope>
    <source>
        <strain evidence="3 4">CCMP2467</strain>
    </source>
</reference>
<comment type="caution">
    <text evidence="3">The sequence shown here is derived from an EMBL/GenBank/DDBJ whole genome shotgun (WGS) entry which is preliminary data.</text>
</comment>
<dbReference type="InterPro" id="IPR029488">
    <property type="entry name" value="Hmw/CFAP97"/>
</dbReference>
<dbReference type="InterPro" id="IPR005583">
    <property type="entry name" value="YaaA"/>
</dbReference>
<dbReference type="OrthoDB" id="2163395at2759"/>
<feature type="region of interest" description="Disordered" evidence="2">
    <location>
        <begin position="143"/>
        <end position="170"/>
    </location>
</feature>
<dbReference type="GO" id="GO:0033194">
    <property type="term" value="P:response to hydroperoxide"/>
    <property type="evidence" value="ECO:0007669"/>
    <property type="project" value="TreeGrafter"/>
</dbReference>
<dbReference type="PANTHER" id="PTHR30283">
    <property type="entry name" value="PEROXIDE STRESS RESPONSE PROTEIN YAAA"/>
    <property type="match status" value="1"/>
</dbReference>
<proteinExistence type="inferred from homology"/>
<dbReference type="Pfam" id="PF13879">
    <property type="entry name" value="Hmw_CFAP97"/>
    <property type="match status" value="1"/>
</dbReference>
<name>A0A1Q9C7X4_SYMMI</name>
<dbReference type="Proteomes" id="UP000186817">
    <property type="component" value="Unassembled WGS sequence"/>
</dbReference>
<dbReference type="Pfam" id="PF03883">
    <property type="entry name" value="H2O2_YaaD"/>
    <property type="match status" value="1"/>
</dbReference>